<gene>
    <name evidence="1" type="ORF">QJS04_geneDACA019690</name>
</gene>
<comment type="caution">
    <text evidence="1">The sequence shown here is derived from an EMBL/GenBank/DDBJ whole genome shotgun (WGS) entry which is preliminary data.</text>
</comment>
<evidence type="ECO:0000313" key="1">
    <source>
        <dbReference type="EMBL" id="KAK1270069.1"/>
    </source>
</evidence>
<reference evidence="1" key="2">
    <citation type="submission" date="2023-06" db="EMBL/GenBank/DDBJ databases">
        <authorList>
            <person name="Ma L."/>
            <person name="Liu K.-W."/>
            <person name="Li Z."/>
            <person name="Hsiao Y.-Y."/>
            <person name="Qi Y."/>
            <person name="Fu T."/>
            <person name="Tang G."/>
            <person name="Zhang D."/>
            <person name="Sun W.-H."/>
            <person name="Liu D.-K."/>
            <person name="Li Y."/>
            <person name="Chen G.-Z."/>
            <person name="Liu X.-D."/>
            <person name="Liao X.-Y."/>
            <person name="Jiang Y.-T."/>
            <person name="Yu X."/>
            <person name="Hao Y."/>
            <person name="Huang J."/>
            <person name="Zhao X.-W."/>
            <person name="Ke S."/>
            <person name="Chen Y.-Y."/>
            <person name="Wu W.-L."/>
            <person name="Hsu J.-L."/>
            <person name="Lin Y.-F."/>
            <person name="Huang M.-D."/>
            <person name="Li C.-Y."/>
            <person name="Huang L."/>
            <person name="Wang Z.-W."/>
            <person name="Zhao X."/>
            <person name="Zhong W.-Y."/>
            <person name="Peng D.-H."/>
            <person name="Ahmad S."/>
            <person name="Lan S."/>
            <person name="Zhang J.-S."/>
            <person name="Tsai W.-C."/>
            <person name="Van De Peer Y."/>
            <person name="Liu Z.-J."/>
        </authorList>
    </citation>
    <scope>NUCLEOTIDE SEQUENCE</scope>
    <source>
        <strain evidence="1">SCP</strain>
        <tissue evidence="1">Leaves</tissue>
    </source>
</reference>
<protein>
    <submittedName>
        <fullName evidence="1">Uncharacterized protein</fullName>
    </submittedName>
</protein>
<sequence length="86" mass="9731">MGWVFPPLVRGCGVCGGGGIISSWWRRESNFGGWWEDEEVGGEGSEAELEEAARLGLHGWMISWTLWMSWGMETLGHDEIMRSLMR</sequence>
<dbReference type="EMBL" id="JAUJYN010000005">
    <property type="protein sequence ID" value="KAK1270069.1"/>
    <property type="molecule type" value="Genomic_DNA"/>
</dbReference>
<name>A0AAV9B199_ACOGR</name>
<keyword evidence="2" id="KW-1185">Reference proteome</keyword>
<organism evidence="1 2">
    <name type="scientific">Acorus gramineus</name>
    <name type="common">Dwarf sweet flag</name>
    <dbReference type="NCBI Taxonomy" id="55184"/>
    <lineage>
        <taxon>Eukaryota</taxon>
        <taxon>Viridiplantae</taxon>
        <taxon>Streptophyta</taxon>
        <taxon>Embryophyta</taxon>
        <taxon>Tracheophyta</taxon>
        <taxon>Spermatophyta</taxon>
        <taxon>Magnoliopsida</taxon>
        <taxon>Liliopsida</taxon>
        <taxon>Acoraceae</taxon>
        <taxon>Acorus</taxon>
    </lineage>
</organism>
<evidence type="ECO:0000313" key="2">
    <source>
        <dbReference type="Proteomes" id="UP001179952"/>
    </source>
</evidence>
<reference evidence="1" key="1">
    <citation type="journal article" date="2023" name="Nat. Commun.">
        <title>Diploid and tetraploid genomes of Acorus and the evolution of monocots.</title>
        <authorList>
            <person name="Ma L."/>
            <person name="Liu K.W."/>
            <person name="Li Z."/>
            <person name="Hsiao Y.Y."/>
            <person name="Qi Y."/>
            <person name="Fu T."/>
            <person name="Tang G.D."/>
            <person name="Zhang D."/>
            <person name="Sun W.H."/>
            <person name="Liu D.K."/>
            <person name="Li Y."/>
            <person name="Chen G.Z."/>
            <person name="Liu X.D."/>
            <person name="Liao X.Y."/>
            <person name="Jiang Y.T."/>
            <person name="Yu X."/>
            <person name="Hao Y."/>
            <person name="Huang J."/>
            <person name="Zhao X.W."/>
            <person name="Ke S."/>
            <person name="Chen Y.Y."/>
            <person name="Wu W.L."/>
            <person name="Hsu J.L."/>
            <person name="Lin Y.F."/>
            <person name="Huang M.D."/>
            <person name="Li C.Y."/>
            <person name="Huang L."/>
            <person name="Wang Z.W."/>
            <person name="Zhao X."/>
            <person name="Zhong W.Y."/>
            <person name="Peng D.H."/>
            <person name="Ahmad S."/>
            <person name="Lan S."/>
            <person name="Zhang J.S."/>
            <person name="Tsai W.C."/>
            <person name="Van de Peer Y."/>
            <person name="Liu Z.J."/>
        </authorList>
    </citation>
    <scope>NUCLEOTIDE SEQUENCE</scope>
    <source>
        <strain evidence="1">SCP</strain>
    </source>
</reference>
<dbReference type="AlphaFoldDB" id="A0AAV9B199"/>
<dbReference type="Proteomes" id="UP001179952">
    <property type="component" value="Unassembled WGS sequence"/>
</dbReference>
<proteinExistence type="predicted"/>
<accession>A0AAV9B199</accession>